<feature type="binding site" evidence="3">
    <location>
        <position position="106"/>
    </location>
    <ligand>
        <name>Mn(2+)</name>
        <dbReference type="ChEBI" id="CHEBI:29035"/>
        <label>2</label>
    </ligand>
</feature>
<dbReference type="PANTHER" id="PTHR11014:SF63">
    <property type="entry name" value="METALLOPEPTIDASE, PUTATIVE (AFU_ORTHOLOGUE AFUA_6G09600)-RELATED"/>
    <property type="match status" value="1"/>
</dbReference>
<dbReference type="Gene3D" id="3.30.70.360">
    <property type="match status" value="1"/>
</dbReference>
<dbReference type="PIRSF" id="PIRSF005962">
    <property type="entry name" value="Pept_M20D_amidohydro"/>
    <property type="match status" value="1"/>
</dbReference>
<dbReference type="Gene3D" id="3.40.630.10">
    <property type="entry name" value="Zn peptidases"/>
    <property type="match status" value="1"/>
</dbReference>
<evidence type="ECO:0000256" key="1">
    <source>
        <dbReference type="ARBA" id="ARBA00006153"/>
    </source>
</evidence>
<comment type="similarity">
    <text evidence="1">Belongs to the peptidase M20 family.</text>
</comment>
<organism evidence="5 6">
    <name type="scientific">Alicyclobacillus macrosporangiidus</name>
    <dbReference type="NCBI Taxonomy" id="392015"/>
    <lineage>
        <taxon>Bacteria</taxon>
        <taxon>Bacillati</taxon>
        <taxon>Bacillota</taxon>
        <taxon>Bacilli</taxon>
        <taxon>Bacillales</taxon>
        <taxon>Alicyclobacillaceae</taxon>
        <taxon>Alicyclobacillus</taxon>
    </lineage>
</organism>
<dbReference type="InterPro" id="IPR011650">
    <property type="entry name" value="Peptidase_M20_dimer"/>
</dbReference>
<sequence>MHTIDVSSAVSAIAEQLVAWRRHLHENPELSFQEVETSRFVHDQLAAMGYTEIERPTPTSVVARLRGAKPGKTLAIRADMDALPIEEENTFPYRSKRPGVMHACGHDGHTAMLLGTAKILMEHRDALQGEVRFLFQHAEEQFPGGAQEMVKAGVLDGVDLVIGTHLAAQFPTGKIGVRAGAVTAAPDVFRIRVRGRGGHGAMPHETVDPIVIGAQIVNTFQHIVSRFTDPLDKLVVSVCEFHAGTADSIIPDMAELVGTVRSLNPALRDEVPAQMRRLLDGLEVMYGAKIEFEYERGYASVVNDAELTARMRAIAEQVVGADNVIDMDPLMVGEDFSAFAERVPGCYFYTGSANPALASDFPHHHPRFTIDEAALQNGVAMFVTAALAFLG</sequence>
<feature type="binding site" evidence="3">
    <location>
        <position position="165"/>
    </location>
    <ligand>
        <name>Mn(2+)</name>
        <dbReference type="ChEBI" id="CHEBI:29035"/>
        <label>2</label>
    </ligand>
</feature>
<dbReference type="FunFam" id="3.40.630.10:FF:000006">
    <property type="entry name" value="N-acetyldiaminopimelate deacetylase"/>
    <property type="match status" value="1"/>
</dbReference>
<evidence type="ECO:0000256" key="2">
    <source>
        <dbReference type="ARBA" id="ARBA00022801"/>
    </source>
</evidence>
<evidence type="ECO:0000256" key="3">
    <source>
        <dbReference type="PIRSR" id="PIRSR005962-1"/>
    </source>
</evidence>
<dbReference type="OrthoDB" id="9776731at2"/>
<dbReference type="SUPFAM" id="SSF53187">
    <property type="entry name" value="Zn-dependent exopeptidases"/>
    <property type="match status" value="1"/>
</dbReference>
<evidence type="ECO:0000313" key="5">
    <source>
        <dbReference type="EMBL" id="SFU97045.1"/>
    </source>
</evidence>
<dbReference type="FunFam" id="3.30.70.360:FF:000014">
    <property type="entry name" value="N-acyl-L-amino acid amidohydrolase"/>
    <property type="match status" value="1"/>
</dbReference>
<keyword evidence="3" id="KW-0479">Metal-binding</keyword>
<keyword evidence="3" id="KW-0464">Manganese</keyword>
<dbReference type="eggNOG" id="COG1473">
    <property type="taxonomic scope" value="Bacteria"/>
</dbReference>
<keyword evidence="6" id="KW-1185">Reference proteome</keyword>
<dbReference type="Proteomes" id="UP000183508">
    <property type="component" value="Unassembled WGS sequence"/>
</dbReference>
<dbReference type="Pfam" id="PF07687">
    <property type="entry name" value="M20_dimer"/>
    <property type="match status" value="1"/>
</dbReference>
<dbReference type="NCBIfam" id="TIGR01891">
    <property type="entry name" value="amidohydrolases"/>
    <property type="match status" value="1"/>
</dbReference>
<name>A0A1I7KHZ2_9BACL</name>
<dbReference type="RefSeq" id="WP_074954225.1">
    <property type="nucleotide sequence ID" value="NZ_FPBV01000016.1"/>
</dbReference>
<feature type="domain" description="Peptidase M20 dimerisation" evidence="4">
    <location>
        <begin position="189"/>
        <end position="280"/>
    </location>
</feature>
<dbReference type="AlphaFoldDB" id="A0A1I7KHZ2"/>
<dbReference type="GO" id="GO:0016787">
    <property type="term" value="F:hydrolase activity"/>
    <property type="evidence" value="ECO:0007669"/>
    <property type="project" value="UniProtKB-KW"/>
</dbReference>
<accession>A0A1I7KHZ2</accession>
<reference evidence="6" key="1">
    <citation type="submission" date="2016-10" db="EMBL/GenBank/DDBJ databases">
        <authorList>
            <person name="Varghese N."/>
        </authorList>
    </citation>
    <scope>NUCLEOTIDE SEQUENCE [LARGE SCALE GENOMIC DNA]</scope>
    <source>
        <strain evidence="6">DSM 17980</strain>
    </source>
</reference>
<dbReference type="STRING" id="392015.SAMN05421543_11631"/>
<evidence type="ECO:0000259" key="4">
    <source>
        <dbReference type="Pfam" id="PF07687"/>
    </source>
</evidence>
<protein>
    <submittedName>
        <fullName evidence="5">Amidohydrolase</fullName>
    </submittedName>
</protein>
<dbReference type="SUPFAM" id="SSF55031">
    <property type="entry name" value="Bacterial exopeptidase dimerisation domain"/>
    <property type="match status" value="1"/>
</dbReference>
<dbReference type="EMBL" id="FPBV01000016">
    <property type="protein sequence ID" value="SFU97045.1"/>
    <property type="molecule type" value="Genomic_DNA"/>
</dbReference>
<dbReference type="PANTHER" id="PTHR11014">
    <property type="entry name" value="PEPTIDASE M20 FAMILY MEMBER"/>
    <property type="match status" value="1"/>
</dbReference>
<feature type="binding site" evidence="3">
    <location>
        <position position="364"/>
    </location>
    <ligand>
        <name>Mn(2+)</name>
        <dbReference type="ChEBI" id="CHEBI:29035"/>
        <label>2</label>
    </ligand>
</feature>
<proteinExistence type="inferred from homology"/>
<dbReference type="GO" id="GO:0046872">
    <property type="term" value="F:metal ion binding"/>
    <property type="evidence" value="ECO:0007669"/>
    <property type="project" value="UniProtKB-KW"/>
</dbReference>
<dbReference type="InterPro" id="IPR036264">
    <property type="entry name" value="Bact_exopeptidase_dim_dom"/>
</dbReference>
<feature type="binding site" evidence="3">
    <location>
        <position position="140"/>
    </location>
    <ligand>
        <name>Mn(2+)</name>
        <dbReference type="ChEBI" id="CHEBI:29035"/>
        <label>2</label>
    </ligand>
</feature>
<gene>
    <name evidence="5" type="ORF">SAMN05421543_11631</name>
</gene>
<dbReference type="InterPro" id="IPR017439">
    <property type="entry name" value="Amidohydrolase"/>
</dbReference>
<comment type="cofactor">
    <cofactor evidence="3">
        <name>Mn(2+)</name>
        <dbReference type="ChEBI" id="CHEBI:29035"/>
    </cofactor>
    <text evidence="3">The Mn(2+) ion enhances activity.</text>
</comment>
<dbReference type="InterPro" id="IPR002933">
    <property type="entry name" value="Peptidase_M20"/>
</dbReference>
<feature type="binding site" evidence="3">
    <location>
        <position position="104"/>
    </location>
    <ligand>
        <name>Mn(2+)</name>
        <dbReference type="ChEBI" id="CHEBI:29035"/>
        <label>2</label>
    </ligand>
</feature>
<evidence type="ECO:0000313" key="6">
    <source>
        <dbReference type="Proteomes" id="UP000183508"/>
    </source>
</evidence>
<keyword evidence="2 5" id="KW-0378">Hydrolase</keyword>
<dbReference type="Pfam" id="PF01546">
    <property type="entry name" value="Peptidase_M20"/>
    <property type="match status" value="1"/>
</dbReference>